<comment type="subcellular location">
    <subcellularLocation>
        <location evidence="5">Nucleus</location>
    </subcellularLocation>
</comment>
<evidence type="ECO:0000313" key="8">
    <source>
        <dbReference type="Proteomes" id="UP000269721"/>
    </source>
</evidence>
<keyword evidence="8" id="KW-1185">Reference proteome</keyword>
<dbReference type="GO" id="GO:0000785">
    <property type="term" value="C:chromatin"/>
    <property type="evidence" value="ECO:0007669"/>
    <property type="project" value="UniProtKB-ARBA"/>
</dbReference>
<keyword evidence="2" id="KW-0805">Transcription regulation</keyword>
<dbReference type="OrthoDB" id="16041at2759"/>
<sequence length="142" mass="16277">QGVSVSRPIVYGTTAVPLSKKDPRSDESHTHRWAVYVRGLNGDNVGLYIKRVQFKLHESFAQATRTIEHPPFEVTETGWGEFEITIKIFFHDAGERAITVYHPLQLYPKDDAGNTQSKRAIVSENYDEIVFNEPTEEMYHIL</sequence>
<evidence type="ECO:0000313" key="7">
    <source>
        <dbReference type="EMBL" id="RKO91430.1"/>
    </source>
</evidence>
<dbReference type="InterPro" id="IPR038704">
    <property type="entry name" value="YEAST_sf"/>
</dbReference>
<dbReference type="GO" id="GO:0005634">
    <property type="term" value="C:nucleus"/>
    <property type="evidence" value="ECO:0007669"/>
    <property type="project" value="UniProtKB-SubCell"/>
</dbReference>
<dbReference type="Pfam" id="PF03366">
    <property type="entry name" value="YEATS"/>
    <property type="match status" value="1"/>
</dbReference>
<proteinExistence type="predicted"/>
<name>A0A4P9WJW1_9FUNG</name>
<evidence type="ECO:0000256" key="5">
    <source>
        <dbReference type="PROSITE-ProRule" id="PRU00376"/>
    </source>
</evidence>
<dbReference type="InterPro" id="IPR055129">
    <property type="entry name" value="YEATS_dom"/>
</dbReference>
<dbReference type="Gene3D" id="2.60.40.1970">
    <property type="entry name" value="YEATS domain"/>
    <property type="match status" value="1"/>
</dbReference>
<feature type="non-terminal residue" evidence="7">
    <location>
        <position position="1"/>
    </location>
</feature>
<feature type="domain" description="YEATS" evidence="6">
    <location>
        <begin position="1"/>
        <end position="142"/>
    </location>
</feature>
<dbReference type="EMBL" id="KZ995071">
    <property type="protein sequence ID" value="RKO91430.1"/>
    <property type="molecule type" value="Genomic_DNA"/>
</dbReference>
<dbReference type="InterPro" id="IPR005033">
    <property type="entry name" value="YEATS"/>
</dbReference>
<keyword evidence="4 5" id="KW-0539">Nucleus</keyword>
<organism evidence="7 8">
    <name type="scientific">Blyttiomyces helicus</name>
    <dbReference type="NCBI Taxonomy" id="388810"/>
    <lineage>
        <taxon>Eukaryota</taxon>
        <taxon>Fungi</taxon>
        <taxon>Fungi incertae sedis</taxon>
        <taxon>Chytridiomycota</taxon>
        <taxon>Chytridiomycota incertae sedis</taxon>
        <taxon>Chytridiomycetes</taxon>
        <taxon>Chytridiomycetes incertae sedis</taxon>
        <taxon>Blyttiomyces</taxon>
    </lineage>
</organism>
<reference evidence="8" key="1">
    <citation type="journal article" date="2018" name="Nat. Microbiol.">
        <title>Leveraging single-cell genomics to expand the fungal tree of life.</title>
        <authorList>
            <person name="Ahrendt S.R."/>
            <person name="Quandt C.A."/>
            <person name="Ciobanu D."/>
            <person name="Clum A."/>
            <person name="Salamov A."/>
            <person name="Andreopoulos B."/>
            <person name="Cheng J.F."/>
            <person name="Woyke T."/>
            <person name="Pelin A."/>
            <person name="Henrissat B."/>
            <person name="Reynolds N.K."/>
            <person name="Benny G.L."/>
            <person name="Smith M.E."/>
            <person name="James T.Y."/>
            <person name="Grigoriev I.V."/>
        </authorList>
    </citation>
    <scope>NUCLEOTIDE SEQUENCE [LARGE SCALE GENOMIC DNA]</scope>
</reference>
<accession>A0A4P9WJW1</accession>
<dbReference type="PANTHER" id="PTHR47573:SF1">
    <property type="entry name" value="PROTEIN AF-9 HOMOLOG"/>
    <property type="match status" value="1"/>
</dbReference>
<gene>
    <name evidence="7" type="ORF">BDK51DRAFT_1146</name>
</gene>
<evidence type="ECO:0000256" key="1">
    <source>
        <dbReference type="ARBA" id="ARBA00022408"/>
    </source>
</evidence>
<dbReference type="AlphaFoldDB" id="A0A4P9WJW1"/>
<evidence type="ECO:0000256" key="2">
    <source>
        <dbReference type="ARBA" id="ARBA00023015"/>
    </source>
</evidence>
<feature type="non-terminal residue" evidence="7">
    <location>
        <position position="142"/>
    </location>
</feature>
<dbReference type="PROSITE" id="PS51037">
    <property type="entry name" value="YEATS"/>
    <property type="match status" value="1"/>
</dbReference>
<dbReference type="GO" id="GO:0006355">
    <property type="term" value="P:regulation of DNA-templated transcription"/>
    <property type="evidence" value="ECO:0007669"/>
    <property type="project" value="InterPro"/>
</dbReference>
<dbReference type="Proteomes" id="UP000269721">
    <property type="component" value="Unassembled WGS sequence"/>
</dbReference>
<protein>
    <recommendedName>
        <fullName evidence="1">Protein AF-9 homolog</fullName>
    </recommendedName>
</protein>
<evidence type="ECO:0000256" key="3">
    <source>
        <dbReference type="ARBA" id="ARBA00023163"/>
    </source>
</evidence>
<evidence type="ECO:0000256" key="4">
    <source>
        <dbReference type="ARBA" id="ARBA00023242"/>
    </source>
</evidence>
<evidence type="ECO:0000259" key="6">
    <source>
        <dbReference type="PROSITE" id="PS51037"/>
    </source>
</evidence>
<dbReference type="CDD" id="cd16908">
    <property type="entry name" value="YEATS_Yaf9_like"/>
    <property type="match status" value="1"/>
</dbReference>
<dbReference type="PANTHER" id="PTHR47573">
    <property type="entry name" value="PROTEIN AF-9 HOMOLOG"/>
    <property type="match status" value="1"/>
</dbReference>
<keyword evidence="3" id="KW-0804">Transcription</keyword>